<evidence type="ECO:0000313" key="5">
    <source>
        <dbReference type="Proteomes" id="UP000253529"/>
    </source>
</evidence>
<evidence type="ECO:0000259" key="1">
    <source>
        <dbReference type="Pfam" id="PF02954"/>
    </source>
</evidence>
<organism evidence="4 5">
    <name type="scientific">Roseiarcus fermentans</name>
    <dbReference type="NCBI Taxonomy" id="1473586"/>
    <lineage>
        <taxon>Bacteria</taxon>
        <taxon>Pseudomonadati</taxon>
        <taxon>Pseudomonadota</taxon>
        <taxon>Alphaproteobacteria</taxon>
        <taxon>Hyphomicrobiales</taxon>
        <taxon>Roseiarcaceae</taxon>
        <taxon>Roseiarcus</taxon>
    </lineage>
</organism>
<dbReference type="AlphaFoldDB" id="A0A366FBI5"/>
<dbReference type="Pfam" id="PF08448">
    <property type="entry name" value="PAS_4"/>
    <property type="match status" value="1"/>
</dbReference>
<dbReference type="Gene3D" id="3.30.450.20">
    <property type="entry name" value="PAS domain"/>
    <property type="match status" value="2"/>
</dbReference>
<evidence type="ECO:0000259" key="3">
    <source>
        <dbReference type="Pfam" id="PF13188"/>
    </source>
</evidence>
<evidence type="ECO:0000313" key="4">
    <source>
        <dbReference type="EMBL" id="RBP11320.1"/>
    </source>
</evidence>
<accession>A0A366FBI5</accession>
<dbReference type="Gene3D" id="1.20.5.430">
    <property type="match status" value="1"/>
</dbReference>
<dbReference type="RefSeq" id="WP_170153228.1">
    <property type="nucleotide sequence ID" value="NZ_QNRK01000016.1"/>
</dbReference>
<feature type="domain" description="DNA binding HTH" evidence="1">
    <location>
        <begin position="395"/>
        <end position="435"/>
    </location>
</feature>
<dbReference type="Pfam" id="PF02954">
    <property type="entry name" value="HTH_8"/>
    <property type="match status" value="1"/>
</dbReference>
<name>A0A366FBI5_9HYPH</name>
<dbReference type="Pfam" id="PF13188">
    <property type="entry name" value="PAS_8"/>
    <property type="match status" value="1"/>
</dbReference>
<reference evidence="4 5" key="1">
    <citation type="submission" date="2018-06" db="EMBL/GenBank/DDBJ databases">
        <title>Genomic Encyclopedia of Type Strains, Phase IV (KMG-IV): sequencing the most valuable type-strain genomes for metagenomic binning, comparative biology and taxonomic classification.</title>
        <authorList>
            <person name="Goeker M."/>
        </authorList>
    </citation>
    <scope>NUCLEOTIDE SEQUENCE [LARGE SCALE GENOMIC DNA]</scope>
    <source>
        <strain evidence="4 5">DSM 24875</strain>
    </source>
</reference>
<dbReference type="Gene3D" id="1.10.10.60">
    <property type="entry name" value="Homeodomain-like"/>
    <property type="match status" value="1"/>
</dbReference>
<dbReference type="GO" id="GO:0043565">
    <property type="term" value="F:sequence-specific DNA binding"/>
    <property type="evidence" value="ECO:0007669"/>
    <property type="project" value="InterPro"/>
</dbReference>
<dbReference type="Proteomes" id="UP000253529">
    <property type="component" value="Unassembled WGS sequence"/>
</dbReference>
<keyword evidence="5" id="KW-1185">Reference proteome</keyword>
<dbReference type="InterPro" id="IPR011785">
    <property type="entry name" value="Tscrpt_reg_PpsR-CrtJ"/>
</dbReference>
<dbReference type="InterPro" id="IPR002197">
    <property type="entry name" value="HTH_Fis"/>
</dbReference>
<sequence length="440" mass="47820">MSEPAQFPPDITLAVDGEGVIRTAVSAEALADEQLDQWRGMLWTDTVPPEAAAQVARAVESARREGESSCFTLNQRLPSGRELLLEYTTVKLGDRAGFVAIGKNVQDVSDLKARLASVQRDREHDYWKLREIETRYRALLDASSEAVALVRVDTLRVVEANAAASKSLGLFPGAVFLPDLADGDRKALHGLLATARMNGRAPSIVLHLLDSGKLSLRASMLTSEAGTFYLFQMAPLDEEGVASHAADTRSASFSLETFVWRLPEGFAILDRDGVVRFANLTFLDMVQAGVESAVIGKNAGNWFNRPGTGLRMILNLVAQHGVVRSLRTTLESDLGLRSEVEISAVGDRIDRPRFFGLIVRDAMSRPKGREGEFVSLAPGPAGFATSLETAVRSSVEAVERQRLVDALAQCAGNRTAAARSLGISRQSLYTKLKKYGLDQH</sequence>
<dbReference type="SUPFAM" id="SSF46689">
    <property type="entry name" value="Homeodomain-like"/>
    <property type="match status" value="1"/>
</dbReference>
<dbReference type="PRINTS" id="PR01590">
    <property type="entry name" value="HTHFIS"/>
</dbReference>
<dbReference type="InterPro" id="IPR013656">
    <property type="entry name" value="PAS_4"/>
</dbReference>
<dbReference type="InterPro" id="IPR000014">
    <property type="entry name" value="PAS"/>
</dbReference>
<evidence type="ECO:0000259" key="2">
    <source>
        <dbReference type="Pfam" id="PF08448"/>
    </source>
</evidence>
<gene>
    <name evidence="4" type="ORF">DFR50_11614</name>
</gene>
<feature type="domain" description="PAS" evidence="3">
    <location>
        <begin position="135"/>
        <end position="169"/>
    </location>
</feature>
<dbReference type="NCBIfam" id="TIGR02040">
    <property type="entry name" value="PpsR-CrtJ"/>
    <property type="match status" value="1"/>
</dbReference>
<dbReference type="SUPFAM" id="SSF55785">
    <property type="entry name" value="PYP-like sensor domain (PAS domain)"/>
    <property type="match status" value="2"/>
</dbReference>
<dbReference type="InterPro" id="IPR035965">
    <property type="entry name" value="PAS-like_dom_sf"/>
</dbReference>
<protein>
    <submittedName>
        <fullName evidence="4">Transcriptional regulator PpsR</fullName>
    </submittedName>
</protein>
<proteinExistence type="predicted"/>
<dbReference type="EMBL" id="QNRK01000016">
    <property type="protein sequence ID" value="RBP11320.1"/>
    <property type="molecule type" value="Genomic_DNA"/>
</dbReference>
<comment type="caution">
    <text evidence="4">The sequence shown here is derived from an EMBL/GenBank/DDBJ whole genome shotgun (WGS) entry which is preliminary data.</text>
</comment>
<dbReference type="InterPro" id="IPR009057">
    <property type="entry name" value="Homeodomain-like_sf"/>
</dbReference>
<feature type="domain" description="PAS fold-4" evidence="2">
    <location>
        <begin position="9"/>
        <end position="102"/>
    </location>
</feature>